<keyword evidence="3 10" id="KW-0812">Transmembrane</keyword>
<feature type="region of interest" description="Disordered" evidence="11">
    <location>
        <begin position="441"/>
        <end position="471"/>
    </location>
</feature>
<evidence type="ECO:0000259" key="12">
    <source>
        <dbReference type="Pfam" id="PF01529"/>
    </source>
</evidence>
<feature type="compositionally biased region" description="Basic and acidic residues" evidence="11">
    <location>
        <begin position="441"/>
        <end position="454"/>
    </location>
</feature>
<dbReference type="InterPro" id="IPR039859">
    <property type="entry name" value="PFA4/ZDH16/20/ERF2-like"/>
</dbReference>
<evidence type="ECO:0000256" key="4">
    <source>
        <dbReference type="ARBA" id="ARBA00022989"/>
    </source>
</evidence>
<evidence type="ECO:0000256" key="6">
    <source>
        <dbReference type="ARBA" id="ARBA00023139"/>
    </source>
</evidence>
<keyword evidence="5 10" id="KW-0472">Membrane</keyword>
<comment type="similarity">
    <text evidence="10">Belongs to the DHHC palmitoyltransferase family.</text>
</comment>
<evidence type="ECO:0000256" key="10">
    <source>
        <dbReference type="RuleBase" id="RU079119"/>
    </source>
</evidence>
<dbReference type="HOGENOM" id="CLU_024136_1_0_1"/>
<feature type="transmembrane region" description="Helical" evidence="10">
    <location>
        <begin position="184"/>
        <end position="205"/>
    </location>
</feature>
<keyword evidence="6" id="KW-0564">Palmitate</keyword>
<gene>
    <name evidence="13" type="ORF">PV10_05176</name>
</gene>
<dbReference type="EC" id="2.3.1.225" evidence="10"/>
<dbReference type="PANTHER" id="PTHR12246">
    <property type="entry name" value="PALMITOYLTRANSFERASE ZDHHC16"/>
    <property type="match status" value="1"/>
</dbReference>
<dbReference type="Pfam" id="PF01529">
    <property type="entry name" value="DHHC"/>
    <property type="match status" value="1"/>
</dbReference>
<dbReference type="VEuPathDB" id="FungiDB:PV10_05176"/>
<name>A0A0D1ZHE0_EXOME</name>
<keyword evidence="8 10" id="KW-0012">Acyltransferase</keyword>
<dbReference type="GO" id="GO:0019706">
    <property type="term" value="F:protein-cysteine S-palmitoyltransferase activity"/>
    <property type="evidence" value="ECO:0007669"/>
    <property type="project" value="UniProtKB-EC"/>
</dbReference>
<evidence type="ECO:0000256" key="11">
    <source>
        <dbReference type="SAM" id="MobiDB-lite"/>
    </source>
</evidence>
<dbReference type="AlphaFoldDB" id="A0A0D1ZHE0"/>
<keyword evidence="2 10" id="KW-0808">Transferase</keyword>
<proteinExistence type="inferred from homology"/>
<feature type="transmembrane region" description="Helical" evidence="10">
    <location>
        <begin position="31"/>
        <end position="55"/>
    </location>
</feature>
<dbReference type="InterPro" id="IPR001594">
    <property type="entry name" value="Palmitoyltrfase_DHHC"/>
</dbReference>
<dbReference type="GO" id="GO:0016020">
    <property type="term" value="C:membrane"/>
    <property type="evidence" value="ECO:0007669"/>
    <property type="project" value="UniProtKB-SubCell"/>
</dbReference>
<keyword evidence="14" id="KW-1185">Reference proteome</keyword>
<dbReference type="EMBL" id="KN847522">
    <property type="protein sequence ID" value="KIV94012.1"/>
    <property type="molecule type" value="Genomic_DNA"/>
</dbReference>
<dbReference type="GeneID" id="27323021"/>
<reference evidence="13 14" key="1">
    <citation type="submission" date="2015-01" db="EMBL/GenBank/DDBJ databases">
        <title>The Genome Sequence of Exophiala mesophila CBS40295.</title>
        <authorList>
            <consortium name="The Broad Institute Genomics Platform"/>
            <person name="Cuomo C."/>
            <person name="de Hoog S."/>
            <person name="Gorbushina A."/>
            <person name="Stielow B."/>
            <person name="Teixiera M."/>
            <person name="Abouelleil A."/>
            <person name="Chapman S.B."/>
            <person name="Priest M."/>
            <person name="Young S.K."/>
            <person name="Wortman J."/>
            <person name="Nusbaum C."/>
            <person name="Birren B."/>
        </authorList>
    </citation>
    <scope>NUCLEOTIDE SEQUENCE [LARGE SCALE GENOMIC DNA]</scope>
    <source>
        <strain evidence="13 14">CBS 40295</strain>
    </source>
</reference>
<organism evidence="13 14">
    <name type="scientific">Exophiala mesophila</name>
    <name type="common">Black yeast-like fungus</name>
    <dbReference type="NCBI Taxonomy" id="212818"/>
    <lineage>
        <taxon>Eukaryota</taxon>
        <taxon>Fungi</taxon>
        <taxon>Dikarya</taxon>
        <taxon>Ascomycota</taxon>
        <taxon>Pezizomycotina</taxon>
        <taxon>Eurotiomycetes</taxon>
        <taxon>Chaetothyriomycetidae</taxon>
        <taxon>Chaetothyriales</taxon>
        <taxon>Herpotrichiellaceae</taxon>
        <taxon>Exophiala</taxon>
    </lineage>
</organism>
<dbReference type="Proteomes" id="UP000054302">
    <property type="component" value="Unassembled WGS sequence"/>
</dbReference>
<comment type="domain">
    <text evidence="10">The DHHC domain is required for palmitoyltransferase activity.</text>
</comment>
<feature type="region of interest" description="Disordered" evidence="11">
    <location>
        <begin position="515"/>
        <end position="579"/>
    </location>
</feature>
<feature type="compositionally biased region" description="Acidic residues" evidence="11">
    <location>
        <begin position="534"/>
        <end position="555"/>
    </location>
</feature>
<dbReference type="PROSITE" id="PS50216">
    <property type="entry name" value="DHHC"/>
    <property type="match status" value="1"/>
</dbReference>
<evidence type="ECO:0000256" key="1">
    <source>
        <dbReference type="ARBA" id="ARBA00004141"/>
    </source>
</evidence>
<accession>A0A0D1ZHE0</accession>
<dbReference type="OMA" id="GEFRFCK"/>
<feature type="transmembrane region" description="Helical" evidence="10">
    <location>
        <begin position="225"/>
        <end position="251"/>
    </location>
</feature>
<feature type="domain" description="Palmitoyltransferase DHHC" evidence="12">
    <location>
        <begin position="137"/>
        <end position="262"/>
    </location>
</feature>
<dbReference type="OrthoDB" id="302728at2759"/>
<evidence type="ECO:0000256" key="5">
    <source>
        <dbReference type="ARBA" id="ARBA00023136"/>
    </source>
</evidence>
<comment type="catalytic activity">
    <reaction evidence="9 10">
        <text>L-cysteinyl-[protein] + hexadecanoyl-CoA = S-hexadecanoyl-L-cysteinyl-[protein] + CoA</text>
        <dbReference type="Rhea" id="RHEA:36683"/>
        <dbReference type="Rhea" id="RHEA-COMP:10131"/>
        <dbReference type="Rhea" id="RHEA-COMP:11032"/>
        <dbReference type="ChEBI" id="CHEBI:29950"/>
        <dbReference type="ChEBI" id="CHEBI:57287"/>
        <dbReference type="ChEBI" id="CHEBI:57379"/>
        <dbReference type="ChEBI" id="CHEBI:74151"/>
        <dbReference type="EC" id="2.3.1.225"/>
    </reaction>
</comment>
<keyword evidence="4 10" id="KW-1133">Transmembrane helix</keyword>
<dbReference type="STRING" id="212818.A0A0D1ZHE0"/>
<evidence type="ECO:0000256" key="9">
    <source>
        <dbReference type="ARBA" id="ARBA00048048"/>
    </source>
</evidence>
<evidence type="ECO:0000313" key="14">
    <source>
        <dbReference type="Proteomes" id="UP000054302"/>
    </source>
</evidence>
<evidence type="ECO:0000256" key="3">
    <source>
        <dbReference type="ARBA" id="ARBA00022692"/>
    </source>
</evidence>
<sequence>MASYSTPSSSPPPTPSRRRLKSCAAKCERGCCVVATYFPLAFVYSLTTWAVWVLATIGFGDTGSKNIWWAIQAISFLGILFYTLGNISYTVAVFTDPGSPIKTTKGKNQAKYSVLPTTESQSHLTNVQGITVSSTGAPRHCKKCHTPKPDRTHHCSTCKRCVLKMDHHCPWLATCLGLHNYKAFVLFLIYTSLFSWTCFFNSAWWMWKELFEKSGYLEEYAPVNVILLSVIAGIIGLVLTGFTGWHIYLCIRGQTTIEKLEKTRYLSGVRSRVERNRQEQQHSVHLRRESEGVAERLQRAGEHILEFHANAVPGATRYEEGEEHTSPVPSLYKSTQNYPPYPQHPSAYPDDTPAVRALRRTYSNVEADRERQRYNEYLDDRESEKLPNAFDLGWRRNLNHLFGPNPFLWALPVCNTTGDGWTWEASQTWIAAQDALSRERERRLAQAESHDVMAHQHGSGIRGGGGFPTYERQRDYISDADRRYRSYDSTHDQDPNLYSNSAMSMQTYPQQDHFNAERAGSERGRRRQRRDFDVTNDGEVETFEVSSDDSDDSDSDVAYNSRSDAERGWKRRNRAQRLR</sequence>
<evidence type="ECO:0000256" key="7">
    <source>
        <dbReference type="ARBA" id="ARBA00023288"/>
    </source>
</evidence>
<evidence type="ECO:0000313" key="13">
    <source>
        <dbReference type="EMBL" id="KIV94012.1"/>
    </source>
</evidence>
<evidence type="ECO:0000256" key="8">
    <source>
        <dbReference type="ARBA" id="ARBA00023315"/>
    </source>
</evidence>
<feature type="transmembrane region" description="Helical" evidence="10">
    <location>
        <begin position="67"/>
        <end position="84"/>
    </location>
</feature>
<evidence type="ECO:0000256" key="2">
    <source>
        <dbReference type="ARBA" id="ARBA00022679"/>
    </source>
</evidence>
<protein>
    <recommendedName>
        <fullName evidence="10">Palmitoyltransferase</fullName>
        <ecNumber evidence="10">2.3.1.225</ecNumber>
    </recommendedName>
</protein>
<dbReference type="RefSeq" id="XP_016225586.1">
    <property type="nucleotide sequence ID" value="XM_016369798.1"/>
</dbReference>
<keyword evidence="7" id="KW-0449">Lipoprotein</keyword>
<comment type="subcellular location">
    <subcellularLocation>
        <location evidence="1">Membrane</location>
        <topology evidence="1">Multi-pass membrane protein</topology>
    </subcellularLocation>
</comment>
<feature type="compositionally biased region" description="Basic residues" evidence="11">
    <location>
        <begin position="569"/>
        <end position="579"/>
    </location>
</feature>